<dbReference type="AlphaFoldDB" id="A0A7D4A9B0"/>
<gene>
    <name evidence="1" type="ORF">ACTIVE_6214</name>
</gene>
<evidence type="ECO:0000313" key="2">
    <source>
        <dbReference type="Proteomes" id="UP000501240"/>
    </source>
</evidence>
<keyword evidence="2" id="KW-1185">Reference proteome</keyword>
<dbReference type="EMBL" id="CP053892">
    <property type="protein sequence ID" value="QKG24567.1"/>
    <property type="molecule type" value="Genomic_DNA"/>
</dbReference>
<evidence type="ECO:0000313" key="1">
    <source>
        <dbReference type="EMBL" id="QKG24567.1"/>
    </source>
</evidence>
<reference evidence="1 2" key="1">
    <citation type="submission" date="2020-05" db="EMBL/GenBank/DDBJ databases">
        <title>Actinomadura verrucosospora NRRL-B18236 (PFL_A860) Genome sequencing and assembly.</title>
        <authorList>
            <person name="Samborskyy M."/>
        </authorList>
    </citation>
    <scope>NUCLEOTIDE SEQUENCE [LARGE SCALE GENOMIC DNA]</scope>
    <source>
        <strain evidence="1 2">NRRL:B18236</strain>
    </source>
</reference>
<name>A0A7D4A9B0_ACTVE</name>
<evidence type="ECO:0008006" key="3">
    <source>
        <dbReference type="Google" id="ProtNLM"/>
    </source>
</evidence>
<protein>
    <recommendedName>
        <fullName evidence="3">Secreted protein/lipoprotein</fullName>
    </recommendedName>
</protein>
<organism evidence="1 2">
    <name type="scientific">Actinomadura verrucosospora</name>
    <dbReference type="NCBI Taxonomy" id="46165"/>
    <lineage>
        <taxon>Bacteria</taxon>
        <taxon>Bacillati</taxon>
        <taxon>Actinomycetota</taxon>
        <taxon>Actinomycetes</taxon>
        <taxon>Streptosporangiales</taxon>
        <taxon>Thermomonosporaceae</taxon>
        <taxon>Actinomadura</taxon>
    </lineage>
</organism>
<sequence length="124" mass="13491">MWAAQVEAYSSGTMKNARLGDYTTGDAAASIISALTYYNKRGLAFKGKPVIAPKVTSVDIASDPRTATISDCVDMTGVLVRRATGELLPKTEDDRRPWTAQATTARGGNDWRIARYTIDKTRTC</sequence>
<dbReference type="Proteomes" id="UP000501240">
    <property type="component" value="Chromosome"/>
</dbReference>
<accession>A0A7D4A9B0</accession>
<proteinExistence type="predicted"/>